<feature type="compositionally biased region" description="Acidic residues" evidence="1">
    <location>
        <begin position="27"/>
        <end position="42"/>
    </location>
</feature>
<sequence length="578" mass="65952">MEHRRRSINDREIELQLEAMFGLSDGTDSEDSLEDSDTDDIEQLLSPNNDSSFQPCIETDFADSLLTARSSRRHGKHGPEQATDEWEEDDDHEIEDEIGTESNNRRENIRNETSEGTTDCESDNEVGGAGNVRVLRASTSSATTARPFDSTSINTRDAEVTASTALVSEESDSDEEEIEWKKVDWTNDPNVPSFDEDELQSQNHFPSRSRTIAYFEVFFDNDVIENLLVQSNLFARQSNVRNFTQITKDELKAYLGMLIQMGIHKLPSIEDYWSSNPALCVPEIAETMTLQRFQKISRCLHVNDNEQMPRRGETGFDKLYKIRPLLDQINQRCQNNARNTRSQSIDESMVKIKGRSTLKQYMPLKPVKRGYKIWARADSKTGYLFHFQVYTGKGDNVETGLGSSVVKTLAQPLIDEGCSAHISFDNFFSSYDLLQYLYDHGIYSTATARNDRLGMPVLVKKPTGLRNCGEIMKRQNKKLKQLQKGQYKWRVRNNVGFSIWKDTKLVTIMSTAFHPKEEATCQRTQKDESKRPFPCPRSVVEYSKRMGGVDKFDQQKPLMMSLVEAKNGGSGYFFSCSM</sequence>
<dbReference type="PANTHER" id="PTHR46599">
    <property type="entry name" value="PIGGYBAC TRANSPOSABLE ELEMENT-DERIVED PROTEIN 4"/>
    <property type="match status" value="1"/>
</dbReference>
<accession>A0AAV1KKE4</accession>
<keyword evidence="4" id="KW-1185">Reference proteome</keyword>
<dbReference type="EMBL" id="CAVLGL010000035">
    <property type="protein sequence ID" value="CAK1582226.1"/>
    <property type="molecule type" value="Genomic_DNA"/>
</dbReference>
<dbReference type="Pfam" id="PF13843">
    <property type="entry name" value="DDE_Tnp_1_7"/>
    <property type="match status" value="1"/>
</dbReference>
<name>A0AAV1KKE4_9NEOP</name>
<feature type="compositionally biased region" description="Basic and acidic residues" evidence="1">
    <location>
        <begin position="103"/>
        <end position="113"/>
    </location>
</feature>
<feature type="domain" description="PiggyBac transposable element-derived protein" evidence="2">
    <location>
        <begin position="213"/>
        <end position="555"/>
    </location>
</feature>
<feature type="region of interest" description="Disordered" evidence="1">
    <location>
        <begin position="69"/>
        <end position="129"/>
    </location>
</feature>
<evidence type="ECO:0000259" key="2">
    <source>
        <dbReference type="Pfam" id="PF13843"/>
    </source>
</evidence>
<feature type="compositionally biased region" description="Acidic residues" evidence="1">
    <location>
        <begin position="82"/>
        <end position="99"/>
    </location>
</feature>
<evidence type="ECO:0000256" key="1">
    <source>
        <dbReference type="SAM" id="MobiDB-lite"/>
    </source>
</evidence>
<evidence type="ECO:0000313" key="4">
    <source>
        <dbReference type="Proteomes" id="UP001314205"/>
    </source>
</evidence>
<feature type="compositionally biased region" description="Polar residues" evidence="1">
    <location>
        <begin position="45"/>
        <end position="54"/>
    </location>
</feature>
<protein>
    <recommendedName>
        <fullName evidence="2">PiggyBac transposable element-derived protein domain-containing protein</fullName>
    </recommendedName>
</protein>
<proteinExistence type="predicted"/>
<dbReference type="AlphaFoldDB" id="A0AAV1KKE4"/>
<comment type="caution">
    <text evidence="3">The sequence shown here is derived from an EMBL/GenBank/DDBJ whole genome shotgun (WGS) entry which is preliminary data.</text>
</comment>
<gene>
    <name evidence="3" type="ORF">PARMNEM_LOCUS3789</name>
</gene>
<dbReference type="Proteomes" id="UP001314205">
    <property type="component" value="Unassembled WGS sequence"/>
</dbReference>
<dbReference type="InterPro" id="IPR029526">
    <property type="entry name" value="PGBD"/>
</dbReference>
<reference evidence="3 4" key="1">
    <citation type="submission" date="2023-11" db="EMBL/GenBank/DDBJ databases">
        <authorList>
            <person name="Hedman E."/>
            <person name="Englund M."/>
            <person name="Stromberg M."/>
            <person name="Nyberg Akerstrom W."/>
            <person name="Nylinder S."/>
            <person name="Jareborg N."/>
            <person name="Kallberg Y."/>
            <person name="Kronander E."/>
        </authorList>
    </citation>
    <scope>NUCLEOTIDE SEQUENCE [LARGE SCALE GENOMIC DNA]</scope>
</reference>
<evidence type="ECO:0000313" key="3">
    <source>
        <dbReference type="EMBL" id="CAK1582226.1"/>
    </source>
</evidence>
<dbReference type="PANTHER" id="PTHR46599:SF3">
    <property type="entry name" value="PIGGYBAC TRANSPOSABLE ELEMENT-DERIVED PROTEIN 4"/>
    <property type="match status" value="1"/>
</dbReference>
<feature type="region of interest" description="Disordered" evidence="1">
    <location>
        <begin position="21"/>
        <end position="57"/>
    </location>
</feature>
<organism evidence="3 4">
    <name type="scientific">Parnassius mnemosyne</name>
    <name type="common">clouded apollo</name>
    <dbReference type="NCBI Taxonomy" id="213953"/>
    <lineage>
        <taxon>Eukaryota</taxon>
        <taxon>Metazoa</taxon>
        <taxon>Ecdysozoa</taxon>
        <taxon>Arthropoda</taxon>
        <taxon>Hexapoda</taxon>
        <taxon>Insecta</taxon>
        <taxon>Pterygota</taxon>
        <taxon>Neoptera</taxon>
        <taxon>Endopterygota</taxon>
        <taxon>Lepidoptera</taxon>
        <taxon>Glossata</taxon>
        <taxon>Ditrysia</taxon>
        <taxon>Papilionoidea</taxon>
        <taxon>Papilionidae</taxon>
        <taxon>Parnassiinae</taxon>
        <taxon>Parnassini</taxon>
        <taxon>Parnassius</taxon>
        <taxon>Driopa</taxon>
    </lineage>
</organism>